<protein>
    <submittedName>
        <fullName evidence="3">Alpha/beta hydrolase</fullName>
    </submittedName>
</protein>
<organism evidence="3 4">
    <name type="scientific">Novosphingobium piscinae</name>
    <dbReference type="NCBI Taxonomy" id="1507448"/>
    <lineage>
        <taxon>Bacteria</taxon>
        <taxon>Pseudomonadati</taxon>
        <taxon>Pseudomonadota</taxon>
        <taxon>Alphaproteobacteria</taxon>
        <taxon>Sphingomonadales</taxon>
        <taxon>Sphingomonadaceae</taxon>
        <taxon>Novosphingobium</taxon>
    </lineage>
</organism>
<dbReference type="SUPFAM" id="SSF53474">
    <property type="entry name" value="alpha/beta-Hydrolases"/>
    <property type="match status" value="1"/>
</dbReference>
<feature type="domain" description="Alpha/beta hydrolase fold-3" evidence="2">
    <location>
        <begin position="104"/>
        <end position="303"/>
    </location>
</feature>
<dbReference type="InterPro" id="IPR029058">
    <property type="entry name" value="AB_hydrolase_fold"/>
</dbReference>
<evidence type="ECO:0000313" key="4">
    <source>
        <dbReference type="Proteomes" id="UP000551327"/>
    </source>
</evidence>
<keyword evidence="4" id="KW-1185">Reference proteome</keyword>
<gene>
    <name evidence="3" type="ORF">H7F53_01885</name>
</gene>
<evidence type="ECO:0000259" key="2">
    <source>
        <dbReference type="Pfam" id="PF07859"/>
    </source>
</evidence>
<reference evidence="3 4" key="1">
    <citation type="submission" date="2020-08" db="EMBL/GenBank/DDBJ databases">
        <title>The genome sequence of type strain Novosphingobium piscinae KCTC 42194.</title>
        <authorList>
            <person name="Liu Y."/>
        </authorList>
    </citation>
    <scope>NUCLEOTIDE SEQUENCE [LARGE SCALE GENOMIC DNA]</scope>
    <source>
        <strain evidence="3 4">KCTC 42194</strain>
    </source>
</reference>
<evidence type="ECO:0000256" key="1">
    <source>
        <dbReference type="ARBA" id="ARBA00022801"/>
    </source>
</evidence>
<dbReference type="InterPro" id="IPR013094">
    <property type="entry name" value="AB_hydrolase_3"/>
</dbReference>
<dbReference type="RefSeq" id="WP_185677755.1">
    <property type="nucleotide sequence ID" value="NZ_JACLAX010000001.1"/>
</dbReference>
<dbReference type="AlphaFoldDB" id="A0A7X1FVS2"/>
<dbReference type="EMBL" id="JACLAX010000001">
    <property type="protein sequence ID" value="MBC2667893.1"/>
    <property type="molecule type" value="Genomic_DNA"/>
</dbReference>
<dbReference type="GO" id="GO:0016787">
    <property type="term" value="F:hydrolase activity"/>
    <property type="evidence" value="ECO:0007669"/>
    <property type="project" value="UniProtKB-KW"/>
</dbReference>
<name>A0A7X1FVS2_9SPHN</name>
<dbReference type="PANTHER" id="PTHR48081:SF8">
    <property type="entry name" value="ALPHA_BETA HYDROLASE FOLD-3 DOMAIN-CONTAINING PROTEIN-RELATED"/>
    <property type="match status" value="1"/>
</dbReference>
<dbReference type="Proteomes" id="UP000551327">
    <property type="component" value="Unassembled WGS sequence"/>
</dbReference>
<dbReference type="Pfam" id="PF07859">
    <property type="entry name" value="Abhydrolase_3"/>
    <property type="match status" value="1"/>
</dbReference>
<accession>A0A7X1FVS2</accession>
<comment type="caution">
    <text evidence="3">The sequence shown here is derived from an EMBL/GenBank/DDBJ whole genome shotgun (WGS) entry which is preliminary data.</text>
</comment>
<proteinExistence type="predicted"/>
<dbReference type="PANTHER" id="PTHR48081">
    <property type="entry name" value="AB HYDROLASE SUPERFAMILY PROTEIN C4A8.06C"/>
    <property type="match status" value="1"/>
</dbReference>
<sequence>MTTDFPAADLAHEAAPVPTPTITVWEGESLFSRLIRTVILPLIGSKQVLRDVDRHARQLARTRLKGETPPPARVSRRYKITEKTFAGAKALFVEPKRGTAKRTIIYIHGGAYVAHLMYHQWHLVEGLASWNDARVIVPHYPLAPEHDWRPAFAMMMALYESVLSEVGADQITLTGDSAGGGFALSFAQLLRDEGQPLPAKLVLFSPWLDLREDNPAQAALDCDDPMLARPVLVWSAQKWAGETPLDDPRISPVLGDIRGLPPTLVFSGTADLLHSDSLDLIARAQRANCAMRLVIGERMTHAWSVLTTREAKRLHAETAAFLR</sequence>
<evidence type="ECO:0000313" key="3">
    <source>
        <dbReference type="EMBL" id="MBC2667893.1"/>
    </source>
</evidence>
<dbReference type="InterPro" id="IPR050300">
    <property type="entry name" value="GDXG_lipolytic_enzyme"/>
</dbReference>
<dbReference type="Gene3D" id="3.40.50.1820">
    <property type="entry name" value="alpha/beta hydrolase"/>
    <property type="match status" value="1"/>
</dbReference>
<keyword evidence="1 3" id="KW-0378">Hydrolase</keyword>